<evidence type="ECO:0000256" key="1">
    <source>
        <dbReference type="ARBA" id="ARBA00010641"/>
    </source>
</evidence>
<keyword evidence="4" id="KW-0238">DNA-binding</keyword>
<dbReference type="InterPro" id="IPR013325">
    <property type="entry name" value="RNA_pol_sigma_r2"/>
</dbReference>
<evidence type="ECO:0000313" key="10">
    <source>
        <dbReference type="Proteomes" id="UP000235703"/>
    </source>
</evidence>
<dbReference type="InterPro" id="IPR039425">
    <property type="entry name" value="RNA_pol_sigma-70-like"/>
</dbReference>
<keyword evidence="5" id="KW-0804">Transcription</keyword>
<dbReference type="InterPro" id="IPR007627">
    <property type="entry name" value="RNA_pol_sigma70_r2"/>
</dbReference>
<organism evidence="9 10">
    <name type="scientific">Brevibacterium luteolum</name>
    <dbReference type="NCBI Taxonomy" id="199591"/>
    <lineage>
        <taxon>Bacteria</taxon>
        <taxon>Bacillati</taxon>
        <taxon>Actinomycetota</taxon>
        <taxon>Actinomycetes</taxon>
        <taxon>Micrococcales</taxon>
        <taxon>Brevibacteriaceae</taxon>
        <taxon>Brevibacterium</taxon>
    </lineage>
</organism>
<feature type="domain" description="RNA polymerase sigma factor 70 region 4 type 2" evidence="7">
    <location>
        <begin position="127"/>
        <end position="178"/>
    </location>
</feature>
<dbReference type="NCBIfam" id="TIGR02937">
    <property type="entry name" value="sigma70-ECF"/>
    <property type="match status" value="1"/>
</dbReference>
<proteinExistence type="inferred from homology"/>
<evidence type="ECO:0000313" key="9">
    <source>
        <dbReference type="EMBL" id="PMB97881.1"/>
    </source>
</evidence>
<dbReference type="Pfam" id="PF04542">
    <property type="entry name" value="Sigma70_r2"/>
    <property type="match status" value="1"/>
</dbReference>
<dbReference type="InterPro" id="IPR014284">
    <property type="entry name" value="RNA_pol_sigma-70_dom"/>
</dbReference>
<comment type="similarity">
    <text evidence="1">Belongs to the sigma-70 factor family. ECF subfamily.</text>
</comment>
<protein>
    <submittedName>
        <fullName evidence="8">RNA polymerase sigma factor</fullName>
    </submittedName>
    <submittedName>
        <fullName evidence="9">RNA polymerase subunit sigma-24</fullName>
    </submittedName>
</protein>
<comment type="caution">
    <text evidence="9">The sequence shown here is derived from an EMBL/GenBank/DDBJ whole genome shotgun (WGS) entry which is preliminary data.</text>
</comment>
<evidence type="ECO:0000313" key="8">
    <source>
        <dbReference type="EMBL" id="NNG80368.1"/>
    </source>
</evidence>
<dbReference type="GO" id="GO:0003677">
    <property type="term" value="F:DNA binding"/>
    <property type="evidence" value="ECO:0007669"/>
    <property type="project" value="UniProtKB-KW"/>
</dbReference>
<dbReference type="Proteomes" id="UP000549517">
    <property type="component" value="Unassembled WGS sequence"/>
</dbReference>
<evidence type="ECO:0000256" key="5">
    <source>
        <dbReference type="ARBA" id="ARBA00023163"/>
    </source>
</evidence>
<evidence type="ECO:0000313" key="11">
    <source>
        <dbReference type="Proteomes" id="UP000549517"/>
    </source>
</evidence>
<dbReference type="Gene3D" id="1.10.10.10">
    <property type="entry name" value="Winged helix-like DNA-binding domain superfamily/Winged helix DNA-binding domain"/>
    <property type="match status" value="1"/>
</dbReference>
<evidence type="ECO:0000256" key="4">
    <source>
        <dbReference type="ARBA" id="ARBA00023125"/>
    </source>
</evidence>
<gene>
    <name evidence="9" type="ORF">CJ198_08620</name>
    <name evidence="8" type="ORF">HLA91_13460</name>
</gene>
<keyword evidence="3" id="KW-0731">Sigma factor</keyword>
<keyword evidence="2" id="KW-0805">Transcription regulation</keyword>
<evidence type="ECO:0000259" key="7">
    <source>
        <dbReference type="Pfam" id="PF08281"/>
    </source>
</evidence>
<dbReference type="AlphaFoldDB" id="A0A2N6PGS1"/>
<evidence type="ECO:0000256" key="3">
    <source>
        <dbReference type="ARBA" id="ARBA00023082"/>
    </source>
</evidence>
<dbReference type="SUPFAM" id="SSF88659">
    <property type="entry name" value="Sigma3 and sigma4 domains of RNA polymerase sigma factors"/>
    <property type="match status" value="1"/>
</dbReference>
<keyword evidence="10" id="KW-1185">Reference proteome</keyword>
<dbReference type="PANTHER" id="PTHR43133:SF8">
    <property type="entry name" value="RNA POLYMERASE SIGMA FACTOR HI_1459-RELATED"/>
    <property type="match status" value="1"/>
</dbReference>
<name>A0A2N6PGS1_9MICO</name>
<dbReference type="EMBL" id="JABEMC010000015">
    <property type="protein sequence ID" value="NNG80368.1"/>
    <property type="molecule type" value="Genomic_DNA"/>
</dbReference>
<reference evidence="9 10" key="1">
    <citation type="submission" date="2017-09" db="EMBL/GenBank/DDBJ databases">
        <title>Bacterial strain isolated from the female urinary microbiota.</title>
        <authorList>
            <person name="Thomas-White K."/>
            <person name="Kumar N."/>
            <person name="Forster S."/>
            <person name="Putonti C."/>
            <person name="Lawley T."/>
            <person name="Wolfe A.J."/>
        </authorList>
    </citation>
    <scope>NUCLEOTIDE SEQUENCE [LARGE SCALE GENOMIC DNA]</scope>
    <source>
        <strain evidence="9 10">UMB0680</strain>
    </source>
</reference>
<dbReference type="GO" id="GO:0006352">
    <property type="term" value="P:DNA-templated transcription initiation"/>
    <property type="evidence" value="ECO:0007669"/>
    <property type="project" value="InterPro"/>
</dbReference>
<feature type="domain" description="RNA polymerase sigma-70 region 2" evidence="6">
    <location>
        <begin position="28"/>
        <end position="94"/>
    </location>
</feature>
<dbReference type="OrthoDB" id="3747638at2"/>
<dbReference type="EMBL" id="PNFZ01000004">
    <property type="protein sequence ID" value="PMB97881.1"/>
    <property type="molecule type" value="Genomic_DNA"/>
</dbReference>
<dbReference type="SUPFAM" id="SSF88946">
    <property type="entry name" value="Sigma2 domain of RNA polymerase sigma factors"/>
    <property type="match status" value="1"/>
</dbReference>
<dbReference type="GO" id="GO:0016987">
    <property type="term" value="F:sigma factor activity"/>
    <property type="evidence" value="ECO:0007669"/>
    <property type="project" value="UniProtKB-KW"/>
</dbReference>
<reference evidence="8 11" key="2">
    <citation type="submission" date="2020-05" db="EMBL/GenBank/DDBJ databases">
        <title>MicrobeNet Type strains.</title>
        <authorList>
            <person name="Nicholson A.C."/>
        </authorList>
    </citation>
    <scope>NUCLEOTIDE SEQUENCE [LARGE SCALE GENOMIC DNA]</scope>
    <source>
        <strain evidence="8 11">CCUG 46604</strain>
    </source>
</reference>
<sequence>MVQSGDVQTDDHLLALVGGGDERALGHLYARYASVVFAFVLARVSDRGVAEEVSADVWLGCWRSARAFRRDAKVLTWLLGIAKRQIYMHTRRKRLPQVPLDEEQANELPSDELGPAELVLAADQAAAVLDALDALPESLAEVVRLAWLHELPYEEIADVVGVPVGTVKSRVSRARRQLREELRRQDA</sequence>
<evidence type="ECO:0000259" key="6">
    <source>
        <dbReference type="Pfam" id="PF04542"/>
    </source>
</evidence>
<dbReference type="Gene3D" id="1.10.1740.10">
    <property type="match status" value="1"/>
</dbReference>
<dbReference type="Pfam" id="PF08281">
    <property type="entry name" value="Sigma70_r4_2"/>
    <property type="match status" value="1"/>
</dbReference>
<evidence type="ECO:0000256" key="2">
    <source>
        <dbReference type="ARBA" id="ARBA00023015"/>
    </source>
</evidence>
<dbReference type="InterPro" id="IPR036388">
    <property type="entry name" value="WH-like_DNA-bd_sf"/>
</dbReference>
<dbReference type="Proteomes" id="UP000235703">
    <property type="component" value="Unassembled WGS sequence"/>
</dbReference>
<dbReference type="InterPro" id="IPR013249">
    <property type="entry name" value="RNA_pol_sigma70_r4_t2"/>
</dbReference>
<dbReference type="InterPro" id="IPR013324">
    <property type="entry name" value="RNA_pol_sigma_r3/r4-like"/>
</dbReference>
<dbReference type="CDD" id="cd06171">
    <property type="entry name" value="Sigma70_r4"/>
    <property type="match status" value="1"/>
</dbReference>
<accession>A0A2N6PGS1</accession>
<dbReference type="PANTHER" id="PTHR43133">
    <property type="entry name" value="RNA POLYMERASE ECF-TYPE SIGMA FACTO"/>
    <property type="match status" value="1"/>
</dbReference>